<keyword evidence="1" id="KW-0479">Metal-binding</keyword>
<dbReference type="EMBL" id="CAJOBC010006803">
    <property type="protein sequence ID" value="CAF3911520.1"/>
    <property type="molecule type" value="Genomic_DNA"/>
</dbReference>
<evidence type="ECO:0000256" key="1">
    <source>
        <dbReference type="ARBA" id="ARBA00022723"/>
    </source>
</evidence>
<dbReference type="SUPFAM" id="SSF57850">
    <property type="entry name" value="RING/U-box"/>
    <property type="match status" value="1"/>
</dbReference>
<organism evidence="4 6">
    <name type="scientific">Didymodactylos carnosus</name>
    <dbReference type="NCBI Taxonomy" id="1234261"/>
    <lineage>
        <taxon>Eukaryota</taxon>
        <taxon>Metazoa</taxon>
        <taxon>Spiralia</taxon>
        <taxon>Gnathifera</taxon>
        <taxon>Rotifera</taxon>
        <taxon>Eurotatoria</taxon>
        <taxon>Bdelloidea</taxon>
        <taxon>Philodinida</taxon>
        <taxon>Philodinidae</taxon>
        <taxon>Didymodactylos</taxon>
    </lineage>
</organism>
<keyword evidence="6" id="KW-1185">Reference proteome</keyword>
<sequence length="249" mass="28771">MRGGSDMVDIGTHKATVLTDLADELRKIPVQSTNRQCLLCLDDKLCLKLCCTDICKECFPGNFINYDYKLKCYVCSKIVPNENFFKTNEFIQSLKKLDHTSELVKKIDFQICHCGSLALNETMYSKQQCQQCSRWMCFFCSADWDDTRMKNQKHTCTVNCVWETRLNYQSESWHESTLPNRRCCPKCALCGSRDDKCKYHTCLCGHVFCFICLAAKADCEKAHPGVSCYNRCTTDDKKQDYSIFPRLMS</sequence>
<dbReference type="Proteomes" id="UP000681722">
    <property type="component" value="Unassembled WGS sequence"/>
</dbReference>
<comment type="caution">
    <text evidence="4">The sequence shown here is derived from an EMBL/GenBank/DDBJ whole genome shotgun (WGS) entry which is preliminary data.</text>
</comment>
<keyword evidence="2" id="KW-0863">Zinc-finger</keyword>
<dbReference type="EMBL" id="CAJNOQ010006803">
    <property type="protein sequence ID" value="CAF1147939.1"/>
    <property type="molecule type" value="Genomic_DNA"/>
</dbReference>
<evidence type="ECO:0000256" key="2">
    <source>
        <dbReference type="ARBA" id="ARBA00022771"/>
    </source>
</evidence>
<evidence type="ECO:0000313" key="5">
    <source>
        <dbReference type="EMBL" id="CAF3911520.1"/>
    </source>
</evidence>
<dbReference type="InterPro" id="IPR017907">
    <property type="entry name" value="Znf_RING_CS"/>
</dbReference>
<keyword evidence="3" id="KW-0862">Zinc</keyword>
<gene>
    <name evidence="4" type="ORF">GPM918_LOCUS21028</name>
    <name evidence="5" type="ORF">SRO942_LOCUS21025</name>
</gene>
<dbReference type="OrthoDB" id="419317at2759"/>
<dbReference type="Proteomes" id="UP000663829">
    <property type="component" value="Unassembled WGS sequence"/>
</dbReference>
<accession>A0A814SIL3</accession>
<evidence type="ECO:0000313" key="4">
    <source>
        <dbReference type="EMBL" id="CAF1147939.1"/>
    </source>
</evidence>
<evidence type="ECO:0000256" key="3">
    <source>
        <dbReference type="ARBA" id="ARBA00022833"/>
    </source>
</evidence>
<evidence type="ECO:0000313" key="6">
    <source>
        <dbReference type="Proteomes" id="UP000663829"/>
    </source>
</evidence>
<dbReference type="PROSITE" id="PS00518">
    <property type="entry name" value="ZF_RING_1"/>
    <property type="match status" value="1"/>
</dbReference>
<evidence type="ECO:0008006" key="7">
    <source>
        <dbReference type="Google" id="ProtNLM"/>
    </source>
</evidence>
<reference evidence="4" key="1">
    <citation type="submission" date="2021-02" db="EMBL/GenBank/DDBJ databases">
        <authorList>
            <person name="Nowell W R."/>
        </authorList>
    </citation>
    <scope>NUCLEOTIDE SEQUENCE</scope>
</reference>
<proteinExistence type="predicted"/>
<dbReference type="GO" id="GO:0008270">
    <property type="term" value="F:zinc ion binding"/>
    <property type="evidence" value="ECO:0007669"/>
    <property type="project" value="UniProtKB-KW"/>
</dbReference>
<name>A0A814SIL3_9BILA</name>
<protein>
    <recommendedName>
        <fullName evidence="7">RING-type domain-containing protein</fullName>
    </recommendedName>
</protein>
<dbReference type="AlphaFoldDB" id="A0A814SIL3"/>